<comment type="caution">
    <text evidence="4">The sequence shown here is derived from an EMBL/GenBank/DDBJ whole genome shotgun (WGS) entry which is preliminary data.</text>
</comment>
<accession>A0A315VR28</accession>
<keyword evidence="5" id="KW-1185">Reference proteome</keyword>
<feature type="domain" description="Calpain catalytic" evidence="3">
    <location>
        <begin position="80"/>
        <end position="166"/>
    </location>
</feature>
<dbReference type="Proteomes" id="UP000250572">
    <property type="component" value="Unassembled WGS sequence"/>
</dbReference>
<dbReference type="Gene3D" id="3.90.70.10">
    <property type="entry name" value="Cysteine proteinases"/>
    <property type="match status" value="1"/>
</dbReference>
<organism evidence="4 5">
    <name type="scientific">Gambusia affinis</name>
    <name type="common">Western mosquitofish</name>
    <name type="synonym">Heterandria affinis</name>
    <dbReference type="NCBI Taxonomy" id="33528"/>
    <lineage>
        <taxon>Eukaryota</taxon>
        <taxon>Metazoa</taxon>
        <taxon>Chordata</taxon>
        <taxon>Craniata</taxon>
        <taxon>Vertebrata</taxon>
        <taxon>Euteleostomi</taxon>
        <taxon>Actinopterygii</taxon>
        <taxon>Neopterygii</taxon>
        <taxon>Teleostei</taxon>
        <taxon>Neoteleostei</taxon>
        <taxon>Acanthomorphata</taxon>
        <taxon>Ovalentaria</taxon>
        <taxon>Atherinomorphae</taxon>
        <taxon>Cyprinodontiformes</taxon>
        <taxon>Poeciliidae</taxon>
        <taxon>Poeciliinae</taxon>
        <taxon>Gambusia</taxon>
    </lineage>
</organism>
<dbReference type="Pfam" id="PF00648">
    <property type="entry name" value="Peptidase_C2"/>
    <property type="match status" value="1"/>
</dbReference>
<dbReference type="EMBL" id="NHOQ01001229">
    <property type="protein sequence ID" value="PWA25631.1"/>
    <property type="molecule type" value="Genomic_DNA"/>
</dbReference>
<comment type="caution">
    <text evidence="2">Lacks conserved residue(s) required for the propagation of feature annotation.</text>
</comment>
<protein>
    <recommendedName>
        <fullName evidence="3">Calpain catalytic domain-containing protein</fullName>
    </recommendedName>
</protein>
<dbReference type="PANTHER" id="PTHR10183">
    <property type="entry name" value="CALPAIN"/>
    <property type="match status" value="1"/>
</dbReference>
<gene>
    <name evidence="4" type="ORF">CCH79_00001489</name>
</gene>
<evidence type="ECO:0000256" key="1">
    <source>
        <dbReference type="ARBA" id="ARBA00007623"/>
    </source>
</evidence>
<dbReference type="GO" id="GO:0005737">
    <property type="term" value="C:cytoplasm"/>
    <property type="evidence" value="ECO:0007669"/>
    <property type="project" value="TreeGrafter"/>
</dbReference>
<comment type="similarity">
    <text evidence="1">Belongs to the peptidase C2 family.</text>
</comment>
<dbReference type="GO" id="GO:0004198">
    <property type="term" value="F:calcium-dependent cysteine-type endopeptidase activity"/>
    <property type="evidence" value="ECO:0007669"/>
    <property type="project" value="InterPro"/>
</dbReference>
<evidence type="ECO:0000256" key="2">
    <source>
        <dbReference type="PROSITE-ProRule" id="PRU00239"/>
    </source>
</evidence>
<dbReference type="InterPro" id="IPR001300">
    <property type="entry name" value="Peptidase_C2_calpain_cat"/>
</dbReference>
<dbReference type="SMART" id="SM00230">
    <property type="entry name" value="CysPc"/>
    <property type="match status" value="1"/>
</dbReference>
<name>A0A315VR28_GAMAF</name>
<dbReference type="SUPFAM" id="SSF54001">
    <property type="entry name" value="Cysteine proteinases"/>
    <property type="match status" value="1"/>
</dbReference>
<reference evidence="4 5" key="1">
    <citation type="journal article" date="2018" name="G3 (Bethesda)">
        <title>A High-Quality Reference Genome for the Invasive Mosquitofish Gambusia affinis Using a Chicago Library.</title>
        <authorList>
            <person name="Hoffberg S.L."/>
            <person name="Troendle N.J."/>
            <person name="Glenn T.C."/>
            <person name="Mahmud O."/>
            <person name="Louha S."/>
            <person name="Chalopin D."/>
            <person name="Bennetzen J.L."/>
            <person name="Mauricio R."/>
        </authorList>
    </citation>
    <scope>NUCLEOTIDE SEQUENCE [LARGE SCALE GENOMIC DNA]</scope>
    <source>
        <strain evidence="4">NE01/NJP1002.9</strain>
        <tissue evidence="4">Muscle</tissue>
    </source>
</reference>
<sequence>MTSTADRLAHQQKRKEGIGTNQKAVKFCDQDYETLREQCLSRGRLFEDDSFGAESKSLGYNELGPYSSNTRGIVWKRPTYGEWVDVVIDDRLPTKDGKLLFVHSAEGSEFWSALLEKAYAKVNGCYEALSGGNTIEGFEDFTGGIAEIYTLSKAPPKLFQIIQKALGLGSLLGCSIDASLIFIFNCTSI</sequence>
<dbReference type="AlphaFoldDB" id="A0A315VR28"/>
<proteinExistence type="inferred from homology"/>
<dbReference type="PROSITE" id="PS50203">
    <property type="entry name" value="CALPAIN_CAT"/>
    <property type="match status" value="1"/>
</dbReference>
<dbReference type="GO" id="GO:0006508">
    <property type="term" value="P:proteolysis"/>
    <property type="evidence" value="ECO:0007669"/>
    <property type="project" value="InterPro"/>
</dbReference>
<evidence type="ECO:0000313" key="5">
    <source>
        <dbReference type="Proteomes" id="UP000250572"/>
    </source>
</evidence>
<dbReference type="PANTHER" id="PTHR10183:SF409">
    <property type="entry name" value="CALPAIN-8"/>
    <property type="match status" value="1"/>
</dbReference>
<evidence type="ECO:0000259" key="3">
    <source>
        <dbReference type="PROSITE" id="PS50203"/>
    </source>
</evidence>
<evidence type="ECO:0000313" key="4">
    <source>
        <dbReference type="EMBL" id="PWA25631.1"/>
    </source>
</evidence>
<dbReference type="InterPro" id="IPR022684">
    <property type="entry name" value="Calpain_cysteine_protease"/>
</dbReference>
<dbReference type="InterPro" id="IPR038765">
    <property type="entry name" value="Papain-like_cys_pep_sf"/>
</dbReference>